<reference evidence="2 3" key="1">
    <citation type="journal article" date="2014" name="Nat. Commun.">
        <title>Multiple recent horizontal transfers of a large genomic region in cheese making fungi.</title>
        <authorList>
            <person name="Cheeseman K."/>
            <person name="Ropars J."/>
            <person name="Renault P."/>
            <person name="Dupont J."/>
            <person name="Gouzy J."/>
            <person name="Branca A."/>
            <person name="Abraham A.L."/>
            <person name="Ceppi M."/>
            <person name="Conseiller E."/>
            <person name="Debuchy R."/>
            <person name="Malagnac F."/>
            <person name="Goarin A."/>
            <person name="Silar P."/>
            <person name="Lacoste S."/>
            <person name="Sallet E."/>
            <person name="Bensimon A."/>
            <person name="Giraud T."/>
            <person name="Brygoo Y."/>
        </authorList>
    </citation>
    <scope>NUCLEOTIDE SEQUENCE [LARGE SCALE GENOMIC DNA]</scope>
    <source>
        <strain evidence="3">FM 013</strain>
    </source>
</reference>
<gene>
    <name evidence="2" type="ORF">PCAMFM013_S062g000033</name>
</gene>
<feature type="chain" id="PRO_5005196028" evidence="1">
    <location>
        <begin position="18"/>
        <end position="94"/>
    </location>
</feature>
<keyword evidence="1" id="KW-0732">Signal</keyword>
<proteinExistence type="predicted"/>
<dbReference type="STRING" id="1429867.A0A0G4PXP1"/>
<dbReference type="Proteomes" id="UP000053732">
    <property type="component" value="Unassembled WGS sequence"/>
</dbReference>
<dbReference type="AlphaFoldDB" id="A0A0G4PXP1"/>
<sequence length="94" mass="10429">MKVILSACALFVSLCAAANCQSGLDYCAFTLMGKGNYHQEIYDALKHADWPIDPMLVNFDYYLYRCHDDGTISKTENCPYGCVDGGDNSSDHCE</sequence>
<evidence type="ECO:0000256" key="1">
    <source>
        <dbReference type="SAM" id="SignalP"/>
    </source>
</evidence>
<evidence type="ECO:0000313" key="2">
    <source>
        <dbReference type="EMBL" id="CRL30894.1"/>
    </source>
</evidence>
<feature type="signal peptide" evidence="1">
    <location>
        <begin position="1"/>
        <end position="17"/>
    </location>
</feature>
<dbReference type="EMBL" id="HG793195">
    <property type="protein sequence ID" value="CRL30894.1"/>
    <property type="molecule type" value="Genomic_DNA"/>
</dbReference>
<name>A0A0G4PXP1_PENC3</name>
<accession>A0A0G4PXP1</accession>
<keyword evidence="3" id="KW-1185">Reference proteome</keyword>
<evidence type="ECO:0000313" key="3">
    <source>
        <dbReference type="Proteomes" id="UP000053732"/>
    </source>
</evidence>
<protein>
    <submittedName>
        <fullName evidence="2">Str. FM013</fullName>
    </submittedName>
</protein>
<organism evidence="2 3">
    <name type="scientific">Penicillium camemberti (strain FM 013)</name>
    <dbReference type="NCBI Taxonomy" id="1429867"/>
    <lineage>
        <taxon>Eukaryota</taxon>
        <taxon>Fungi</taxon>
        <taxon>Dikarya</taxon>
        <taxon>Ascomycota</taxon>
        <taxon>Pezizomycotina</taxon>
        <taxon>Eurotiomycetes</taxon>
        <taxon>Eurotiomycetidae</taxon>
        <taxon>Eurotiales</taxon>
        <taxon>Aspergillaceae</taxon>
        <taxon>Penicillium</taxon>
    </lineage>
</organism>